<keyword evidence="2" id="KW-1185">Reference proteome</keyword>
<proteinExistence type="predicted"/>
<evidence type="ECO:0000313" key="2">
    <source>
        <dbReference type="Proteomes" id="UP000035740"/>
    </source>
</evidence>
<accession>A0A0J8B9N6</accession>
<reference evidence="1 2" key="1">
    <citation type="journal article" date="2014" name="Nature">
        <title>The genome of the recently domesticated crop plant sugar beet (Beta vulgaris).</title>
        <authorList>
            <person name="Dohm J.C."/>
            <person name="Minoche A.E."/>
            <person name="Holtgrawe D."/>
            <person name="Capella-Gutierrez S."/>
            <person name="Zakrzewski F."/>
            <person name="Tafer H."/>
            <person name="Rupp O."/>
            <person name="Sorensen T.R."/>
            <person name="Stracke R."/>
            <person name="Reinhardt R."/>
            <person name="Goesmann A."/>
            <person name="Kraft T."/>
            <person name="Schulz B."/>
            <person name="Stadler P.F."/>
            <person name="Schmidt T."/>
            <person name="Gabaldon T."/>
            <person name="Lehrach H."/>
            <person name="Weisshaar B."/>
            <person name="Himmelbauer H."/>
        </authorList>
    </citation>
    <scope>NUCLEOTIDE SEQUENCE [LARGE SCALE GENOMIC DNA]</scope>
    <source>
        <tissue evidence="1">Taproot</tissue>
    </source>
</reference>
<sequence length="82" mass="8576">MSTSSLSPSRVVVATMLLVVALRSSPCSCLLMLRFVAVVNVMLPPSVLSALPSSPPRFACGSQSTEGVVTLVVRRADGDEEV</sequence>
<dbReference type="AlphaFoldDB" id="A0A0J8B9N6"/>
<protein>
    <submittedName>
        <fullName evidence="1">Uncharacterized protein</fullName>
    </submittedName>
</protein>
<dbReference type="EMBL" id="KQ090370">
    <property type="protein sequence ID" value="KMS96562.1"/>
    <property type="molecule type" value="Genomic_DNA"/>
</dbReference>
<dbReference type="Gramene" id="KMS96562">
    <property type="protein sequence ID" value="KMS96562"/>
    <property type="gene ID" value="BVRB_8g201880"/>
</dbReference>
<dbReference type="Proteomes" id="UP000035740">
    <property type="component" value="Unassembled WGS sequence"/>
</dbReference>
<gene>
    <name evidence="1" type="ORF">BVRB_8g201880</name>
</gene>
<name>A0A0J8B9N6_BETVV</name>
<organism evidence="1 2">
    <name type="scientific">Beta vulgaris subsp. vulgaris</name>
    <name type="common">Beet</name>
    <dbReference type="NCBI Taxonomy" id="3555"/>
    <lineage>
        <taxon>Eukaryota</taxon>
        <taxon>Viridiplantae</taxon>
        <taxon>Streptophyta</taxon>
        <taxon>Embryophyta</taxon>
        <taxon>Tracheophyta</taxon>
        <taxon>Spermatophyta</taxon>
        <taxon>Magnoliopsida</taxon>
        <taxon>eudicotyledons</taxon>
        <taxon>Gunneridae</taxon>
        <taxon>Pentapetalae</taxon>
        <taxon>Caryophyllales</taxon>
        <taxon>Chenopodiaceae</taxon>
        <taxon>Betoideae</taxon>
        <taxon>Beta</taxon>
    </lineage>
</organism>
<evidence type="ECO:0000313" key="1">
    <source>
        <dbReference type="EMBL" id="KMS96562.1"/>
    </source>
</evidence>